<reference evidence="5 6" key="1">
    <citation type="submission" date="2019-08" db="EMBL/GenBank/DDBJ databases">
        <title>Draft genome for granaticin producer strain Streptomyces parvus C05.</title>
        <authorList>
            <person name="Gonzalez-Pimentel J.L."/>
        </authorList>
    </citation>
    <scope>NUCLEOTIDE SEQUENCE [LARGE SCALE GENOMIC DNA]</scope>
    <source>
        <strain evidence="5 6">C05</strain>
    </source>
</reference>
<dbReference type="AlphaFoldDB" id="A0A5D4JJB1"/>
<dbReference type="RefSeq" id="WP_065481199.1">
    <property type="nucleotide sequence ID" value="NZ_VSZQ01000035.1"/>
</dbReference>
<dbReference type="GO" id="GO:0003677">
    <property type="term" value="F:DNA binding"/>
    <property type="evidence" value="ECO:0007669"/>
    <property type="project" value="UniProtKB-KW"/>
</dbReference>
<name>A0A5D4JJB1_9ACTN</name>
<dbReference type="NCBIfam" id="NF033788">
    <property type="entry name" value="HTH_metalloreg"/>
    <property type="match status" value="1"/>
</dbReference>
<evidence type="ECO:0000259" key="4">
    <source>
        <dbReference type="PROSITE" id="PS50987"/>
    </source>
</evidence>
<comment type="caution">
    <text evidence="5">The sequence shown here is derived from an EMBL/GenBank/DDBJ whole genome shotgun (WGS) entry which is preliminary data.</text>
</comment>
<protein>
    <submittedName>
        <fullName evidence="5">Helix-turn-helix transcriptional regulator</fullName>
    </submittedName>
</protein>
<dbReference type="PANTHER" id="PTHR33154:SF12">
    <property type="entry name" value="TRANSCRIPTIONAL REGULATORY PROTEIN"/>
    <property type="match status" value="1"/>
</dbReference>
<keyword evidence="1" id="KW-0805">Transcription regulation</keyword>
<keyword evidence="2" id="KW-0238">DNA-binding</keyword>
<dbReference type="InterPro" id="IPR001845">
    <property type="entry name" value="HTH_ArsR_DNA-bd_dom"/>
</dbReference>
<dbReference type="Proteomes" id="UP000323242">
    <property type="component" value="Unassembled WGS sequence"/>
</dbReference>
<evidence type="ECO:0000313" key="5">
    <source>
        <dbReference type="EMBL" id="TYR64916.1"/>
    </source>
</evidence>
<gene>
    <name evidence="5" type="ORF">FY004_08855</name>
</gene>
<dbReference type="InterPro" id="IPR036390">
    <property type="entry name" value="WH_DNA-bd_sf"/>
</dbReference>
<evidence type="ECO:0000256" key="2">
    <source>
        <dbReference type="ARBA" id="ARBA00023125"/>
    </source>
</evidence>
<dbReference type="InterPro" id="IPR011991">
    <property type="entry name" value="ArsR-like_HTH"/>
</dbReference>
<feature type="domain" description="HTH arsR-type" evidence="4">
    <location>
        <begin position="6"/>
        <end position="99"/>
    </location>
</feature>
<keyword evidence="3" id="KW-0804">Transcription</keyword>
<dbReference type="GO" id="GO:0003700">
    <property type="term" value="F:DNA-binding transcription factor activity"/>
    <property type="evidence" value="ECO:0007669"/>
    <property type="project" value="InterPro"/>
</dbReference>
<dbReference type="CDD" id="cd00090">
    <property type="entry name" value="HTH_ARSR"/>
    <property type="match status" value="1"/>
</dbReference>
<dbReference type="SMART" id="SM00418">
    <property type="entry name" value="HTH_ARSR"/>
    <property type="match status" value="1"/>
</dbReference>
<dbReference type="PROSITE" id="PS50987">
    <property type="entry name" value="HTH_ARSR_2"/>
    <property type="match status" value="1"/>
</dbReference>
<dbReference type="Pfam" id="PF12840">
    <property type="entry name" value="HTH_20"/>
    <property type="match status" value="1"/>
</dbReference>
<dbReference type="Gene3D" id="1.10.10.10">
    <property type="entry name" value="Winged helix-like DNA-binding domain superfamily/Winged helix DNA-binding domain"/>
    <property type="match status" value="1"/>
</dbReference>
<dbReference type="PANTHER" id="PTHR33154">
    <property type="entry name" value="TRANSCRIPTIONAL REGULATOR, ARSR FAMILY"/>
    <property type="match status" value="1"/>
</dbReference>
<evidence type="ECO:0000256" key="1">
    <source>
        <dbReference type="ARBA" id="ARBA00023015"/>
    </source>
</evidence>
<dbReference type="InterPro" id="IPR051081">
    <property type="entry name" value="HTH_MetalResp_TranReg"/>
</dbReference>
<evidence type="ECO:0000313" key="6">
    <source>
        <dbReference type="Proteomes" id="UP000323242"/>
    </source>
</evidence>
<dbReference type="InterPro" id="IPR036388">
    <property type="entry name" value="WH-like_DNA-bd_sf"/>
</dbReference>
<accession>A0A5D4JJB1</accession>
<evidence type="ECO:0000256" key="3">
    <source>
        <dbReference type="ARBA" id="ARBA00023163"/>
    </source>
</evidence>
<proteinExistence type="predicted"/>
<keyword evidence="6" id="KW-1185">Reference proteome</keyword>
<organism evidence="5 6">
    <name type="scientific">Streptomyces parvus</name>
    <dbReference type="NCBI Taxonomy" id="66428"/>
    <lineage>
        <taxon>Bacteria</taxon>
        <taxon>Bacillati</taxon>
        <taxon>Actinomycetota</taxon>
        <taxon>Actinomycetes</taxon>
        <taxon>Kitasatosporales</taxon>
        <taxon>Streptomycetaceae</taxon>
        <taxon>Streptomyces</taxon>
    </lineage>
</organism>
<sequence length="99" mass="10896">MRTLSHPARSDIELTAVFHALSDPTRLSIVRGLVGVEEQSCGALDIPLSKSTLSHHLKVLRDAGVTHTRIEGTHRYMSLRREDLDARFPGLLDVALKAA</sequence>
<dbReference type="SUPFAM" id="SSF46785">
    <property type="entry name" value="Winged helix' DNA-binding domain"/>
    <property type="match status" value="1"/>
</dbReference>
<dbReference type="EMBL" id="VSZQ01000035">
    <property type="protein sequence ID" value="TYR64916.1"/>
    <property type="molecule type" value="Genomic_DNA"/>
</dbReference>